<keyword evidence="3" id="KW-0539">Nucleus</keyword>
<comment type="caution">
    <text evidence="4">The sequence shown here is derived from an EMBL/GenBank/DDBJ whole genome shotgun (WGS) entry which is preliminary data.</text>
</comment>
<dbReference type="AlphaFoldDB" id="A0AB34IVE5"/>
<dbReference type="EMBL" id="JBGBPQ010000018">
    <property type="protein sequence ID" value="KAL1507143.1"/>
    <property type="molecule type" value="Genomic_DNA"/>
</dbReference>
<dbReference type="GO" id="GO:0006310">
    <property type="term" value="P:DNA recombination"/>
    <property type="evidence" value="ECO:0007669"/>
    <property type="project" value="InterPro"/>
</dbReference>
<sequence>MSVPTARITAQHLQTNSFQGQMVRVVGKLVGEGDNSVTLQLAGEGPPAIVHCPGGTQLFKGHSGNGYFEVVGTLNADSTVSSMQTVYMGENFDLGMYAEMVTLTHQFPDIF</sequence>
<proteinExistence type="inferred from homology"/>
<evidence type="ECO:0008006" key="6">
    <source>
        <dbReference type="Google" id="ProtNLM"/>
    </source>
</evidence>
<dbReference type="Pfam" id="PF08661">
    <property type="entry name" value="Rep_fac-A_3"/>
    <property type="match status" value="1"/>
</dbReference>
<comment type="subcellular location">
    <subcellularLocation>
        <location evidence="1">Nucleus</location>
    </subcellularLocation>
</comment>
<evidence type="ECO:0000313" key="5">
    <source>
        <dbReference type="Proteomes" id="UP001515480"/>
    </source>
</evidence>
<dbReference type="GO" id="GO:0006260">
    <property type="term" value="P:DNA replication"/>
    <property type="evidence" value="ECO:0007669"/>
    <property type="project" value="InterPro"/>
</dbReference>
<keyword evidence="5" id="KW-1185">Reference proteome</keyword>
<name>A0AB34IVE5_PRYPA</name>
<reference evidence="4 5" key="1">
    <citation type="journal article" date="2024" name="Science">
        <title>Giant polyketide synthase enzymes in the biosynthesis of giant marine polyether toxins.</title>
        <authorList>
            <person name="Fallon T.R."/>
            <person name="Shende V.V."/>
            <person name="Wierzbicki I.H."/>
            <person name="Pendleton A.L."/>
            <person name="Watervoot N.F."/>
            <person name="Auber R.P."/>
            <person name="Gonzalez D.J."/>
            <person name="Wisecaver J.H."/>
            <person name="Moore B.S."/>
        </authorList>
    </citation>
    <scope>NUCLEOTIDE SEQUENCE [LARGE SCALE GENOMIC DNA]</scope>
    <source>
        <strain evidence="4 5">12B1</strain>
    </source>
</reference>
<dbReference type="GO" id="GO:0003677">
    <property type="term" value="F:DNA binding"/>
    <property type="evidence" value="ECO:0007669"/>
    <property type="project" value="InterPro"/>
</dbReference>
<dbReference type="Gene3D" id="2.40.50.140">
    <property type="entry name" value="Nucleic acid-binding proteins"/>
    <property type="match status" value="1"/>
</dbReference>
<dbReference type="InterPro" id="IPR013970">
    <property type="entry name" value="Rfa2"/>
</dbReference>
<evidence type="ECO:0000256" key="2">
    <source>
        <dbReference type="ARBA" id="ARBA00009761"/>
    </source>
</evidence>
<gene>
    <name evidence="4" type="ORF">AB1Y20_007996</name>
</gene>
<dbReference type="SUPFAM" id="SSF50249">
    <property type="entry name" value="Nucleic acid-binding proteins"/>
    <property type="match status" value="1"/>
</dbReference>
<comment type="similarity">
    <text evidence="2">Belongs to the replication factor A protein 3 family.</text>
</comment>
<dbReference type="GO" id="GO:0006281">
    <property type="term" value="P:DNA repair"/>
    <property type="evidence" value="ECO:0007669"/>
    <property type="project" value="InterPro"/>
</dbReference>
<dbReference type="GO" id="GO:0031981">
    <property type="term" value="C:nuclear lumen"/>
    <property type="evidence" value="ECO:0007669"/>
    <property type="project" value="UniProtKB-ARBA"/>
</dbReference>
<evidence type="ECO:0000256" key="3">
    <source>
        <dbReference type="ARBA" id="ARBA00023242"/>
    </source>
</evidence>
<evidence type="ECO:0000313" key="4">
    <source>
        <dbReference type="EMBL" id="KAL1507143.1"/>
    </source>
</evidence>
<dbReference type="Proteomes" id="UP001515480">
    <property type="component" value="Unassembled WGS sequence"/>
</dbReference>
<evidence type="ECO:0000256" key="1">
    <source>
        <dbReference type="ARBA" id="ARBA00004123"/>
    </source>
</evidence>
<accession>A0AB34IVE5</accession>
<dbReference type="InterPro" id="IPR012340">
    <property type="entry name" value="NA-bd_OB-fold"/>
</dbReference>
<protein>
    <recommendedName>
        <fullName evidence="6">Replication factor A protein 3</fullName>
    </recommendedName>
</protein>
<organism evidence="4 5">
    <name type="scientific">Prymnesium parvum</name>
    <name type="common">Toxic golden alga</name>
    <dbReference type="NCBI Taxonomy" id="97485"/>
    <lineage>
        <taxon>Eukaryota</taxon>
        <taxon>Haptista</taxon>
        <taxon>Haptophyta</taxon>
        <taxon>Prymnesiophyceae</taxon>
        <taxon>Prymnesiales</taxon>
        <taxon>Prymnesiaceae</taxon>
        <taxon>Prymnesium</taxon>
    </lineage>
</organism>